<evidence type="ECO:0000313" key="2">
    <source>
        <dbReference type="Proteomes" id="UP000469011"/>
    </source>
</evidence>
<accession>A0A6N9T0W2</accession>
<gene>
    <name evidence="1" type="ORF">GTK09_11225</name>
</gene>
<evidence type="ECO:0000313" key="1">
    <source>
        <dbReference type="EMBL" id="NDW05003.1"/>
    </source>
</evidence>
<keyword evidence="2" id="KW-1185">Reference proteome</keyword>
<reference evidence="1 2" key="1">
    <citation type="submission" date="2020-01" db="EMBL/GenBank/DDBJ databases">
        <title>Jiella pacifica sp. nov.</title>
        <authorList>
            <person name="Xue Z."/>
            <person name="Zhu S."/>
            <person name="Chen J."/>
            <person name="Yang J."/>
        </authorList>
    </citation>
    <scope>NUCLEOTIDE SEQUENCE [LARGE SCALE GENOMIC DNA]</scope>
    <source>
        <strain evidence="1 2">40Bstr34</strain>
    </source>
</reference>
<organism evidence="1 2">
    <name type="scientific">Jiella pacifica</name>
    <dbReference type="NCBI Taxonomy" id="2696469"/>
    <lineage>
        <taxon>Bacteria</taxon>
        <taxon>Pseudomonadati</taxon>
        <taxon>Pseudomonadota</taxon>
        <taxon>Alphaproteobacteria</taxon>
        <taxon>Hyphomicrobiales</taxon>
        <taxon>Aurantimonadaceae</taxon>
        <taxon>Jiella</taxon>
    </lineage>
</organism>
<protein>
    <recommendedName>
        <fullName evidence="3">DUF3800 domain-containing protein</fullName>
    </recommendedName>
</protein>
<dbReference type="RefSeq" id="WP_163463243.1">
    <property type="nucleotide sequence ID" value="NZ_JAAAMG010000007.1"/>
</dbReference>
<name>A0A6N9T0W2_9HYPH</name>
<dbReference type="AlphaFoldDB" id="A0A6N9T0W2"/>
<comment type="caution">
    <text evidence="1">The sequence shown here is derived from an EMBL/GenBank/DDBJ whole genome shotgun (WGS) entry which is preliminary data.</text>
</comment>
<sequence length="351" mass="39212">MTDRSISPSLQEFAQNLVLKDPNVFILRADLRKQYPSVTQSLESSFIGKKIRKNLLLPDLSAYGNKGVGIFSDYGGESTGKFNSYSFLVCAMDGIGFFEERMKEVRNDFGLGQKEYSYKDLRNDRMRRSVPEYLCALDGGVNGLLCNVLVEKKIPTLFGRHRKTAQKRIVTELNECGFGIWKSKPAEKLATVVHIAAYLTGLLADEGQNVFWMSDHDDICPNPEKHAYALNLFNTVVRSYKREGFQFGRIGGATPFKERSVLMLDLLSAADLAAGSVEQYFSLKEELGNVDFGVKGGSDDVLRWFAHDGVGLKKATIVIRQSSEGFVTDNTVEFRLLDPPKKAPLVVPLRV</sequence>
<proteinExistence type="predicted"/>
<evidence type="ECO:0008006" key="3">
    <source>
        <dbReference type="Google" id="ProtNLM"/>
    </source>
</evidence>
<dbReference type="EMBL" id="JAAAMG010000007">
    <property type="protein sequence ID" value="NDW05003.1"/>
    <property type="molecule type" value="Genomic_DNA"/>
</dbReference>
<dbReference type="Proteomes" id="UP000469011">
    <property type="component" value="Unassembled WGS sequence"/>
</dbReference>